<accession>A0A8H4QWI5</accession>
<protein>
    <recommendedName>
        <fullName evidence="5">MYND-type domain-containing protein</fullName>
    </recommendedName>
</protein>
<dbReference type="GO" id="GO:0008270">
    <property type="term" value="F:zinc ion binding"/>
    <property type="evidence" value="ECO:0007669"/>
    <property type="project" value="UniProtKB-KW"/>
</dbReference>
<dbReference type="Proteomes" id="UP000521872">
    <property type="component" value="Unassembled WGS sequence"/>
</dbReference>
<dbReference type="InterPro" id="IPR002893">
    <property type="entry name" value="Znf_MYND"/>
</dbReference>
<name>A0A8H4QWI5_9AGAR</name>
<keyword evidence="2 4" id="KW-0863">Zinc-finger</keyword>
<evidence type="ECO:0000256" key="2">
    <source>
        <dbReference type="ARBA" id="ARBA00022771"/>
    </source>
</evidence>
<evidence type="ECO:0000313" key="6">
    <source>
        <dbReference type="EMBL" id="KAF4617617.1"/>
    </source>
</evidence>
<feature type="domain" description="MYND-type" evidence="5">
    <location>
        <begin position="21"/>
        <end position="61"/>
    </location>
</feature>
<dbReference type="AlphaFoldDB" id="A0A8H4QWI5"/>
<dbReference type="EMBL" id="JAACJL010000030">
    <property type="protein sequence ID" value="KAF4617617.1"/>
    <property type="molecule type" value="Genomic_DNA"/>
</dbReference>
<reference evidence="6 7" key="1">
    <citation type="submission" date="2019-12" db="EMBL/GenBank/DDBJ databases">
        <authorList>
            <person name="Floudas D."/>
            <person name="Bentzer J."/>
            <person name="Ahren D."/>
            <person name="Johansson T."/>
            <person name="Persson P."/>
            <person name="Tunlid A."/>
        </authorList>
    </citation>
    <scope>NUCLEOTIDE SEQUENCE [LARGE SCALE GENOMIC DNA]</scope>
    <source>
        <strain evidence="6 7">CBS 102.39</strain>
    </source>
</reference>
<sequence length="465" mass="52951">MTTVGSRKIHLPLLKIEKCGAAACNKTSTDGKLMVCSGCAEIAYCSSACQKADWSNHKGYCGKTDRIDLEQYYPFIACLSVVDHYHPAVPPHPALRHEIVNNPCPGGGDIVNLPDGTAVKLILLGDEISLQDMTSKAWWPSAPSDKVRTKMVQRIMGEGLLLPSLLSTVFALVSEMYTTTAISRDDSSPSFQSSVLGTRQRVRLMYENSPIADIGIVQGSVRVVAQDRLAYYNILSDEFLMGGNPEEHYWIYFKTLAGNEYFLDCGMYTYNCCIVVGADPYTKYGFPPTTPLAPAFFYNREMRKAMPGLNMVGWKPRKRFSILRETRLFDIMERPDINDITPLHAIMDEIAGRTCSSWEKEMLGRFVPDARMRVRLNMKHREYRNFPKEVQMGIDNDPDETIHDGSTEEDKAFEKYLRKWARRLKRGEISPERWVKAFGAWRDRPHEARMKMVQSGNERRRAQQQ</sequence>
<dbReference type="Gene3D" id="6.10.140.2220">
    <property type="match status" value="1"/>
</dbReference>
<dbReference type="Pfam" id="PF01753">
    <property type="entry name" value="zf-MYND"/>
    <property type="match status" value="1"/>
</dbReference>
<evidence type="ECO:0000256" key="4">
    <source>
        <dbReference type="PROSITE-ProRule" id="PRU00134"/>
    </source>
</evidence>
<dbReference type="SUPFAM" id="SSF144232">
    <property type="entry name" value="HIT/MYND zinc finger-like"/>
    <property type="match status" value="1"/>
</dbReference>
<gene>
    <name evidence="6" type="ORF">D9613_006229</name>
</gene>
<evidence type="ECO:0000259" key="5">
    <source>
        <dbReference type="PROSITE" id="PS50865"/>
    </source>
</evidence>
<evidence type="ECO:0000313" key="7">
    <source>
        <dbReference type="Proteomes" id="UP000521872"/>
    </source>
</evidence>
<keyword evidence="7" id="KW-1185">Reference proteome</keyword>
<keyword evidence="1" id="KW-0479">Metal-binding</keyword>
<comment type="caution">
    <text evidence="6">The sequence shown here is derived from an EMBL/GenBank/DDBJ whole genome shotgun (WGS) entry which is preliminary data.</text>
</comment>
<proteinExistence type="predicted"/>
<evidence type="ECO:0000256" key="1">
    <source>
        <dbReference type="ARBA" id="ARBA00022723"/>
    </source>
</evidence>
<organism evidence="6 7">
    <name type="scientific">Agrocybe pediades</name>
    <dbReference type="NCBI Taxonomy" id="84607"/>
    <lineage>
        <taxon>Eukaryota</taxon>
        <taxon>Fungi</taxon>
        <taxon>Dikarya</taxon>
        <taxon>Basidiomycota</taxon>
        <taxon>Agaricomycotina</taxon>
        <taxon>Agaricomycetes</taxon>
        <taxon>Agaricomycetidae</taxon>
        <taxon>Agaricales</taxon>
        <taxon>Agaricineae</taxon>
        <taxon>Strophariaceae</taxon>
        <taxon>Agrocybe</taxon>
    </lineage>
</organism>
<evidence type="ECO:0000256" key="3">
    <source>
        <dbReference type="ARBA" id="ARBA00022833"/>
    </source>
</evidence>
<dbReference type="PROSITE" id="PS50865">
    <property type="entry name" value="ZF_MYND_2"/>
    <property type="match status" value="1"/>
</dbReference>
<keyword evidence="3" id="KW-0862">Zinc</keyword>